<evidence type="ECO:0000256" key="1">
    <source>
        <dbReference type="ARBA" id="ARBA00007435"/>
    </source>
</evidence>
<dbReference type="InterPro" id="IPR000305">
    <property type="entry name" value="GIY-YIG_endonuc"/>
</dbReference>
<dbReference type="PROSITE" id="PS50164">
    <property type="entry name" value="GIY_YIG"/>
    <property type="match status" value="1"/>
</dbReference>
<dbReference type="EMBL" id="JARJJS010000001">
    <property type="protein sequence ID" value="MDF4024333.1"/>
    <property type="molecule type" value="Genomic_DNA"/>
</dbReference>
<dbReference type="PANTHER" id="PTHR34477">
    <property type="entry name" value="UPF0213 PROTEIN YHBQ"/>
    <property type="match status" value="1"/>
</dbReference>
<proteinExistence type="inferred from homology"/>
<evidence type="ECO:0000313" key="4">
    <source>
        <dbReference type="Proteomes" id="UP001528850"/>
    </source>
</evidence>
<evidence type="ECO:0000313" key="3">
    <source>
        <dbReference type="EMBL" id="MDF4024333.1"/>
    </source>
</evidence>
<name>A0ABT6B8F9_9GAMM</name>
<comment type="caution">
    <text evidence="3">The sequence shown here is derived from an EMBL/GenBank/DDBJ whole genome shotgun (WGS) entry which is preliminary data.</text>
</comment>
<dbReference type="Gene3D" id="3.40.1440.10">
    <property type="entry name" value="GIY-YIG endonuclease"/>
    <property type="match status" value="1"/>
</dbReference>
<comment type="similarity">
    <text evidence="1">Belongs to the UPF0213 family.</text>
</comment>
<sequence length="92" mass="10907">MCVYLLASGYRGTLYVGATSHRLQRVWQHRQAGVHGFTKRFGVTRLAWFEAHEVMASAILREKALKHWDRAWKRRLIEAENPQWHDLYESLL</sequence>
<dbReference type="CDD" id="cd10448">
    <property type="entry name" value="GIY-YIG_unchar_3"/>
    <property type="match status" value="1"/>
</dbReference>
<keyword evidence="4" id="KW-1185">Reference proteome</keyword>
<feature type="domain" description="GIY-YIG" evidence="2">
    <location>
        <begin position="1"/>
        <end position="75"/>
    </location>
</feature>
<organism evidence="3 4">
    <name type="scientific">Luteibacter sahnii</name>
    <dbReference type="NCBI Taxonomy" id="3021977"/>
    <lineage>
        <taxon>Bacteria</taxon>
        <taxon>Pseudomonadati</taxon>
        <taxon>Pseudomonadota</taxon>
        <taxon>Gammaproteobacteria</taxon>
        <taxon>Lysobacterales</taxon>
        <taxon>Rhodanobacteraceae</taxon>
        <taxon>Luteibacter</taxon>
    </lineage>
</organism>
<dbReference type="SUPFAM" id="SSF82771">
    <property type="entry name" value="GIY-YIG endonuclease"/>
    <property type="match status" value="1"/>
</dbReference>
<dbReference type="InterPro" id="IPR050190">
    <property type="entry name" value="UPF0213_domain"/>
</dbReference>
<dbReference type="PANTHER" id="PTHR34477:SF5">
    <property type="entry name" value="BSL5627 PROTEIN"/>
    <property type="match status" value="1"/>
</dbReference>
<dbReference type="Proteomes" id="UP001528850">
    <property type="component" value="Unassembled WGS sequence"/>
</dbReference>
<accession>A0ABT6B8F9</accession>
<reference evidence="3 4" key="1">
    <citation type="journal article" date="2024" name="Curr. Microbiol.">
        <title>Luteibacter sahnii sp. nov., A Novel Yellow-Colored Xanthomonadin Pigment Producing Probiotic Bacterium from Healthy Rice Seed Microbiome.</title>
        <authorList>
            <person name="Jaiswal G."/>
            <person name="Rana R."/>
            <person name="Nayak P.K."/>
            <person name="Chouhan R."/>
            <person name="Gandhi S.G."/>
            <person name="Patel H.K."/>
            <person name="Patil P.B."/>
        </authorList>
    </citation>
    <scope>NUCLEOTIDE SEQUENCE [LARGE SCALE GENOMIC DNA]</scope>
    <source>
        <strain evidence="3 4">PPL201</strain>
    </source>
</reference>
<dbReference type="Pfam" id="PF01541">
    <property type="entry name" value="GIY-YIG"/>
    <property type="match status" value="1"/>
</dbReference>
<protein>
    <submittedName>
        <fullName evidence="3">GIY-YIG nuclease family protein</fullName>
    </submittedName>
</protein>
<gene>
    <name evidence="3" type="ORF">P3W24_05065</name>
</gene>
<evidence type="ECO:0000259" key="2">
    <source>
        <dbReference type="PROSITE" id="PS50164"/>
    </source>
</evidence>
<dbReference type="InterPro" id="IPR035901">
    <property type="entry name" value="GIY-YIG_endonuc_sf"/>
</dbReference>